<keyword evidence="2" id="KW-1185">Reference proteome</keyword>
<proteinExistence type="predicted"/>
<protein>
    <submittedName>
        <fullName evidence="1">Uncharacterized protein</fullName>
    </submittedName>
</protein>
<dbReference type="SUPFAM" id="SSF75005">
    <property type="entry name" value="Arabinanase/levansucrase/invertase"/>
    <property type="match status" value="1"/>
</dbReference>
<dbReference type="EMBL" id="CAUJNA010002935">
    <property type="protein sequence ID" value="CAJ1394731.1"/>
    <property type="molecule type" value="Genomic_DNA"/>
</dbReference>
<evidence type="ECO:0000313" key="2">
    <source>
        <dbReference type="Proteomes" id="UP001178507"/>
    </source>
</evidence>
<accession>A0AA36N8X8</accession>
<dbReference type="Gene3D" id="2.115.10.20">
    <property type="entry name" value="Glycosyl hydrolase domain, family 43"/>
    <property type="match status" value="1"/>
</dbReference>
<dbReference type="InterPro" id="IPR023296">
    <property type="entry name" value="Glyco_hydro_beta-prop_sf"/>
</dbReference>
<dbReference type="Proteomes" id="UP001178507">
    <property type="component" value="Unassembled WGS sequence"/>
</dbReference>
<reference evidence="1" key="1">
    <citation type="submission" date="2023-08" db="EMBL/GenBank/DDBJ databases">
        <authorList>
            <person name="Chen Y."/>
            <person name="Shah S."/>
            <person name="Dougan E. K."/>
            <person name="Thang M."/>
            <person name="Chan C."/>
        </authorList>
    </citation>
    <scope>NUCLEOTIDE SEQUENCE</scope>
</reference>
<organism evidence="1 2">
    <name type="scientific">Effrenium voratum</name>
    <dbReference type="NCBI Taxonomy" id="2562239"/>
    <lineage>
        <taxon>Eukaryota</taxon>
        <taxon>Sar</taxon>
        <taxon>Alveolata</taxon>
        <taxon>Dinophyceae</taxon>
        <taxon>Suessiales</taxon>
        <taxon>Symbiodiniaceae</taxon>
        <taxon>Effrenium</taxon>
    </lineage>
</organism>
<comment type="caution">
    <text evidence="1">The sequence shown here is derived from an EMBL/GenBank/DDBJ whole genome shotgun (WGS) entry which is preliminary data.</text>
</comment>
<gene>
    <name evidence="1" type="ORF">EVOR1521_LOCUS19325</name>
</gene>
<evidence type="ECO:0000313" key="1">
    <source>
        <dbReference type="EMBL" id="CAJ1394731.1"/>
    </source>
</evidence>
<name>A0AA36N8X8_9DINO</name>
<dbReference type="AlphaFoldDB" id="A0AA36N8X8"/>
<sequence length="379" mass="41796">MGGGCCKWQPSREEELSQLGKQMVRAAETKSSRWQLCSSEIQDYTQNPLLQPPGRESFISSPCVLEIGDHVHLWASTARGILHFAAKDGLCGWVLVELTVDLPGATRPSVRSEESVVYLFYETEGRVCQMSARPPCQVFALEEWLWSEAQEILEPELEWEKVCVARVGSPYVAYDCQGDRWLLFYSASATLLDSILHPLFSSVAAAESIDGPYRRLQEKPLFGTAAGSPQVIGAGCFKLIHGFDNMEFQEDAPATRPSTPHSPTTPSAKAQRRLLALQCRVTRSKGVTSSSLALLASSDAHSWTVVEPDFLLPTRTTGWKKAYIFAFDTLAPSFDPDYVYIYYSARSGYSKGKETIGVSKVSRDFLELSAGGPTVCRAA</sequence>